<dbReference type="InterPro" id="IPR011006">
    <property type="entry name" value="CheY-like_superfamily"/>
</dbReference>
<dbReference type="InterPro" id="IPR011990">
    <property type="entry name" value="TPR-like_helical_dom_sf"/>
</dbReference>
<dbReference type="GO" id="GO:0003677">
    <property type="term" value="F:DNA binding"/>
    <property type="evidence" value="ECO:0007669"/>
    <property type="project" value="UniProtKB-KW"/>
</dbReference>
<evidence type="ECO:0000256" key="2">
    <source>
        <dbReference type="ARBA" id="ARBA00023012"/>
    </source>
</evidence>
<dbReference type="InterPro" id="IPR051677">
    <property type="entry name" value="AfsR-DnrI-RedD_regulator"/>
</dbReference>
<dbReference type="PROSITE" id="PS50110">
    <property type="entry name" value="RESPONSE_REGULATORY"/>
    <property type="match status" value="1"/>
</dbReference>
<dbReference type="PANTHER" id="PTHR35807">
    <property type="entry name" value="TRANSCRIPTIONAL REGULATOR REDD-RELATED"/>
    <property type="match status" value="1"/>
</dbReference>
<dbReference type="Pfam" id="PF03704">
    <property type="entry name" value="BTAD"/>
    <property type="match status" value="1"/>
</dbReference>
<dbReference type="InterPro" id="IPR016032">
    <property type="entry name" value="Sig_transdc_resp-reg_C-effctor"/>
</dbReference>
<keyword evidence="3" id="KW-0805">Transcription regulation</keyword>
<dbReference type="Gene3D" id="1.25.40.10">
    <property type="entry name" value="Tetratricopeptide repeat domain"/>
    <property type="match status" value="1"/>
</dbReference>
<dbReference type="OrthoDB" id="3190595at2"/>
<feature type="modified residue" description="4-aspartylphosphate" evidence="6">
    <location>
        <position position="54"/>
    </location>
</feature>
<keyword evidence="6" id="KW-0597">Phosphoprotein</keyword>
<dbReference type="EMBL" id="FONN01000003">
    <property type="protein sequence ID" value="SFE54670.1"/>
    <property type="molecule type" value="Genomic_DNA"/>
</dbReference>
<dbReference type="AlphaFoldDB" id="A0A1I2BHL0"/>
<dbReference type="SUPFAM" id="SSF52172">
    <property type="entry name" value="CheY-like"/>
    <property type="match status" value="1"/>
</dbReference>
<dbReference type="InterPro" id="IPR001789">
    <property type="entry name" value="Sig_transdc_resp-reg_receiver"/>
</dbReference>
<dbReference type="SMART" id="SM00862">
    <property type="entry name" value="Trans_reg_C"/>
    <property type="match status" value="1"/>
</dbReference>
<accession>A0A1I2BHL0</accession>
<keyword evidence="9" id="KW-1185">Reference proteome</keyword>
<dbReference type="InterPro" id="IPR005158">
    <property type="entry name" value="BTAD"/>
</dbReference>
<dbReference type="GO" id="GO:0000160">
    <property type="term" value="P:phosphorelay signal transduction system"/>
    <property type="evidence" value="ECO:0007669"/>
    <property type="project" value="UniProtKB-KW"/>
</dbReference>
<dbReference type="GO" id="GO:0006355">
    <property type="term" value="P:regulation of DNA-templated transcription"/>
    <property type="evidence" value="ECO:0007669"/>
    <property type="project" value="InterPro"/>
</dbReference>
<dbReference type="SUPFAM" id="SSF48452">
    <property type="entry name" value="TPR-like"/>
    <property type="match status" value="1"/>
</dbReference>
<evidence type="ECO:0000256" key="1">
    <source>
        <dbReference type="ARBA" id="ARBA00005820"/>
    </source>
</evidence>
<dbReference type="InterPro" id="IPR001867">
    <property type="entry name" value="OmpR/PhoB-type_DNA-bd"/>
</dbReference>
<reference evidence="9" key="1">
    <citation type="submission" date="2016-10" db="EMBL/GenBank/DDBJ databases">
        <authorList>
            <person name="Varghese N."/>
            <person name="Submissions S."/>
        </authorList>
    </citation>
    <scope>NUCLEOTIDE SEQUENCE [LARGE SCALE GENOMIC DNA]</scope>
    <source>
        <strain evidence="9">CGMCC 1.10223</strain>
    </source>
</reference>
<evidence type="ECO:0000256" key="5">
    <source>
        <dbReference type="ARBA" id="ARBA00023163"/>
    </source>
</evidence>
<dbReference type="InterPro" id="IPR036388">
    <property type="entry name" value="WH-like_DNA-bd_sf"/>
</dbReference>
<evidence type="ECO:0000313" key="9">
    <source>
        <dbReference type="Proteomes" id="UP000183410"/>
    </source>
</evidence>
<dbReference type="Proteomes" id="UP000183410">
    <property type="component" value="Unassembled WGS sequence"/>
</dbReference>
<evidence type="ECO:0000313" key="8">
    <source>
        <dbReference type="EMBL" id="SFE54670.1"/>
    </source>
</evidence>
<dbReference type="SUPFAM" id="SSF46894">
    <property type="entry name" value="C-terminal effector domain of the bipartite response regulators"/>
    <property type="match status" value="1"/>
</dbReference>
<evidence type="ECO:0000256" key="6">
    <source>
        <dbReference type="PROSITE-ProRule" id="PRU00169"/>
    </source>
</evidence>
<name>A0A1I2BHL0_9BACL</name>
<sequence>MYKVIIVEDEKPILDLMKFLIGQSPDYMILGAFTNPLEALASLSKLQPDAIFIDVEMPKMNGLELAQRINEITDQTKIIFTTAYKEYALEAFHVQAFDYIMKPVTRDAIERIASRLHKQYNPAVLSEQRVKRSSIRCFGGLDVRNSKGLSVHWPTRKTEELCAYFLCHPGMDISKWYLANLLWPDLDEVRSSHNLHNAVYLLKKILKEQGIGVDIRRVNDGYMLDPGELVYDVLEFENHFESKSGSTKAAAQEEHLVSLYKGPLLDRKDYVWKAPIEESYSKKYVLMMRALIERDMAAQHWEKAERRLENYLSVYALDEEMNLLLLQVYENGGKEELVIKHYAQFKKAYQLEMGIEPPSEMEKWMKARVG</sequence>
<dbReference type="Gene3D" id="1.10.10.10">
    <property type="entry name" value="Winged helix-like DNA-binding domain superfamily/Winged helix DNA-binding domain"/>
    <property type="match status" value="1"/>
</dbReference>
<evidence type="ECO:0000256" key="4">
    <source>
        <dbReference type="ARBA" id="ARBA00023125"/>
    </source>
</evidence>
<feature type="domain" description="Response regulatory" evidence="7">
    <location>
        <begin position="3"/>
        <end position="117"/>
    </location>
</feature>
<comment type="similarity">
    <text evidence="1">Belongs to the AfsR/DnrI/RedD regulatory family.</text>
</comment>
<dbReference type="SMART" id="SM01043">
    <property type="entry name" value="BTAD"/>
    <property type="match status" value="1"/>
</dbReference>
<dbReference type="SMART" id="SM00448">
    <property type="entry name" value="REC"/>
    <property type="match status" value="1"/>
</dbReference>
<keyword evidence="4" id="KW-0238">DNA-binding</keyword>
<proteinExistence type="inferred from homology"/>
<gene>
    <name evidence="8" type="ORF">SAMN04487969_103325</name>
</gene>
<organism evidence="8 9">
    <name type="scientific">Paenibacillus algorifonticola</name>
    <dbReference type="NCBI Taxonomy" id="684063"/>
    <lineage>
        <taxon>Bacteria</taxon>
        <taxon>Bacillati</taxon>
        <taxon>Bacillota</taxon>
        <taxon>Bacilli</taxon>
        <taxon>Bacillales</taxon>
        <taxon>Paenibacillaceae</taxon>
        <taxon>Paenibacillus</taxon>
    </lineage>
</organism>
<keyword evidence="2" id="KW-0902">Two-component regulatory system</keyword>
<evidence type="ECO:0000256" key="3">
    <source>
        <dbReference type="ARBA" id="ARBA00023015"/>
    </source>
</evidence>
<protein>
    <submittedName>
        <fullName evidence="8">Two-component response regulator, SAPR family, consists of REC, wHTH and BTAD domains</fullName>
    </submittedName>
</protein>
<dbReference type="Gene3D" id="3.40.50.2300">
    <property type="match status" value="1"/>
</dbReference>
<dbReference type="Pfam" id="PF00072">
    <property type="entry name" value="Response_reg"/>
    <property type="match status" value="1"/>
</dbReference>
<evidence type="ECO:0000259" key="7">
    <source>
        <dbReference type="PROSITE" id="PS50110"/>
    </source>
</evidence>
<keyword evidence="5" id="KW-0804">Transcription</keyword>